<dbReference type="AlphaFoldDB" id="A0A4D6L1N2"/>
<proteinExistence type="predicted"/>
<evidence type="ECO:0000313" key="2">
    <source>
        <dbReference type="EMBL" id="QCD82386.1"/>
    </source>
</evidence>
<reference evidence="2 3" key="1">
    <citation type="submission" date="2019-04" db="EMBL/GenBank/DDBJ databases">
        <title>An improved genome assembly and genetic linkage map for asparagus bean, Vigna unguiculata ssp. sesquipedialis.</title>
        <authorList>
            <person name="Xia Q."/>
            <person name="Zhang R."/>
            <person name="Dong Y."/>
        </authorList>
    </citation>
    <scope>NUCLEOTIDE SEQUENCE [LARGE SCALE GENOMIC DNA]</scope>
    <source>
        <tissue evidence="2">Leaf</tissue>
    </source>
</reference>
<gene>
    <name evidence="2" type="ORF">DEO72_LG2g2723</name>
</gene>
<sequence>MLPRHHLHLHTTRNPSLHLHHVSTAGSSSTTGGCRLHQVRPPQFSLLLPTSAAMVAPLHSSSSTPNLLVENTTTAIDGEQTTVRAPTTTAAAPNAVNLHRSPSPHESATTPARHHHISVTAP</sequence>
<feature type="compositionally biased region" description="Basic residues" evidence="1">
    <location>
        <begin position="1"/>
        <end position="11"/>
    </location>
</feature>
<feature type="region of interest" description="Disordered" evidence="1">
    <location>
        <begin position="95"/>
        <end position="122"/>
    </location>
</feature>
<protein>
    <submittedName>
        <fullName evidence="2">Uncharacterized protein</fullName>
    </submittedName>
</protein>
<name>A0A4D6L1N2_VIGUN</name>
<keyword evidence="3" id="KW-1185">Reference proteome</keyword>
<feature type="region of interest" description="Disordered" evidence="1">
    <location>
        <begin position="1"/>
        <end position="36"/>
    </location>
</feature>
<evidence type="ECO:0000256" key="1">
    <source>
        <dbReference type="SAM" id="MobiDB-lite"/>
    </source>
</evidence>
<evidence type="ECO:0000313" key="3">
    <source>
        <dbReference type="Proteomes" id="UP000501690"/>
    </source>
</evidence>
<dbReference type="PROSITE" id="PS51257">
    <property type="entry name" value="PROKAR_LIPOPROTEIN"/>
    <property type="match status" value="1"/>
</dbReference>
<dbReference type="EMBL" id="CP039346">
    <property type="protein sequence ID" value="QCD82386.1"/>
    <property type="molecule type" value="Genomic_DNA"/>
</dbReference>
<accession>A0A4D6L1N2</accession>
<dbReference type="Proteomes" id="UP000501690">
    <property type="component" value="Linkage Group LG2"/>
</dbReference>
<feature type="compositionally biased region" description="Basic residues" evidence="1">
    <location>
        <begin position="112"/>
        <end position="122"/>
    </location>
</feature>
<feature type="compositionally biased region" description="Low complexity" evidence="1">
    <location>
        <begin position="23"/>
        <end position="33"/>
    </location>
</feature>
<organism evidence="2 3">
    <name type="scientific">Vigna unguiculata</name>
    <name type="common">Cowpea</name>
    <dbReference type="NCBI Taxonomy" id="3917"/>
    <lineage>
        <taxon>Eukaryota</taxon>
        <taxon>Viridiplantae</taxon>
        <taxon>Streptophyta</taxon>
        <taxon>Embryophyta</taxon>
        <taxon>Tracheophyta</taxon>
        <taxon>Spermatophyta</taxon>
        <taxon>Magnoliopsida</taxon>
        <taxon>eudicotyledons</taxon>
        <taxon>Gunneridae</taxon>
        <taxon>Pentapetalae</taxon>
        <taxon>rosids</taxon>
        <taxon>fabids</taxon>
        <taxon>Fabales</taxon>
        <taxon>Fabaceae</taxon>
        <taxon>Papilionoideae</taxon>
        <taxon>50 kb inversion clade</taxon>
        <taxon>NPAAA clade</taxon>
        <taxon>indigoferoid/millettioid clade</taxon>
        <taxon>Phaseoleae</taxon>
        <taxon>Vigna</taxon>
    </lineage>
</organism>